<dbReference type="CDD" id="cd02440">
    <property type="entry name" value="AdoMet_MTases"/>
    <property type="match status" value="1"/>
</dbReference>
<accession>A0ABQ2ZEK5</accession>
<dbReference type="PANTHER" id="PTHR43861:SF5">
    <property type="entry name" value="BLL5978 PROTEIN"/>
    <property type="match status" value="1"/>
</dbReference>
<name>A0ABQ2ZEK5_9GAMM</name>
<keyword evidence="1" id="KW-0812">Transmembrane</keyword>
<proteinExistence type="predicted"/>
<dbReference type="Pfam" id="PF13489">
    <property type="entry name" value="Methyltransf_23"/>
    <property type="match status" value="1"/>
</dbReference>
<evidence type="ECO:0000256" key="1">
    <source>
        <dbReference type="SAM" id="Phobius"/>
    </source>
</evidence>
<protein>
    <recommendedName>
        <fullName evidence="4">Class I SAM-dependent methyltransferase</fullName>
    </recommendedName>
</protein>
<evidence type="ECO:0000313" key="2">
    <source>
        <dbReference type="EMBL" id="GGY14399.1"/>
    </source>
</evidence>
<sequence>MSTCPICGAELFVGLRSWHLVCGVCGYEGSTLNAHILSQAPGGDLDEVAREDALETLRRSNFQRLLAAIRGLTSKTSSCQHPMRLLDVGCAHGWFLEQARGNFDATGIEPDRGVAEATAARGLRVRKGFFPDVLATDERYDIIVFNDVLEHIPDINATLQACMLHLVPGGLLVINAPNRMGTLYRVSKNLLRLGRSGTFDRMWQLGFPSPHVHYLDTEAVTALAERHGFTLLASERLPSVSISGLYSRVRYSKDVSPVKALLLTLAVAVAIPALAVLPPDIEVWFLRREPDA</sequence>
<dbReference type="InterPro" id="IPR029063">
    <property type="entry name" value="SAM-dependent_MTases_sf"/>
</dbReference>
<comment type="caution">
    <text evidence="2">The sequence shown here is derived from an EMBL/GenBank/DDBJ whole genome shotgun (WGS) entry which is preliminary data.</text>
</comment>
<evidence type="ECO:0000313" key="3">
    <source>
        <dbReference type="Proteomes" id="UP000621898"/>
    </source>
</evidence>
<organism evidence="2 3">
    <name type="scientific">Rhodanobacter panaciterrae</name>
    <dbReference type="NCBI Taxonomy" id="490572"/>
    <lineage>
        <taxon>Bacteria</taxon>
        <taxon>Pseudomonadati</taxon>
        <taxon>Pseudomonadota</taxon>
        <taxon>Gammaproteobacteria</taxon>
        <taxon>Lysobacterales</taxon>
        <taxon>Rhodanobacteraceae</taxon>
        <taxon>Rhodanobacter</taxon>
    </lineage>
</organism>
<keyword evidence="1" id="KW-1133">Transmembrane helix</keyword>
<dbReference type="RefSeq" id="WP_189439284.1">
    <property type="nucleotide sequence ID" value="NZ_BMXT01000001.1"/>
</dbReference>
<dbReference type="SUPFAM" id="SSF53335">
    <property type="entry name" value="S-adenosyl-L-methionine-dependent methyltransferases"/>
    <property type="match status" value="1"/>
</dbReference>
<dbReference type="Gene3D" id="3.40.50.150">
    <property type="entry name" value="Vaccinia Virus protein VP39"/>
    <property type="match status" value="1"/>
</dbReference>
<evidence type="ECO:0008006" key="4">
    <source>
        <dbReference type="Google" id="ProtNLM"/>
    </source>
</evidence>
<dbReference type="EMBL" id="BMXT01000001">
    <property type="protein sequence ID" value="GGY14399.1"/>
    <property type="molecule type" value="Genomic_DNA"/>
</dbReference>
<keyword evidence="1" id="KW-0472">Membrane</keyword>
<dbReference type="Proteomes" id="UP000621898">
    <property type="component" value="Unassembled WGS sequence"/>
</dbReference>
<keyword evidence="3" id="KW-1185">Reference proteome</keyword>
<gene>
    <name evidence="2" type="ORF">GCM10008098_01490</name>
</gene>
<reference evidence="3" key="1">
    <citation type="journal article" date="2019" name="Int. J. Syst. Evol. Microbiol.">
        <title>The Global Catalogue of Microorganisms (GCM) 10K type strain sequencing project: providing services to taxonomists for standard genome sequencing and annotation.</title>
        <authorList>
            <consortium name="The Broad Institute Genomics Platform"/>
            <consortium name="The Broad Institute Genome Sequencing Center for Infectious Disease"/>
            <person name="Wu L."/>
            <person name="Ma J."/>
        </authorList>
    </citation>
    <scope>NUCLEOTIDE SEQUENCE [LARGE SCALE GENOMIC DNA]</scope>
    <source>
        <strain evidence="3">KCTC 22232</strain>
    </source>
</reference>
<dbReference type="PANTHER" id="PTHR43861">
    <property type="entry name" value="TRANS-ACONITATE 2-METHYLTRANSFERASE-RELATED"/>
    <property type="match status" value="1"/>
</dbReference>
<feature type="transmembrane region" description="Helical" evidence="1">
    <location>
        <begin position="258"/>
        <end position="277"/>
    </location>
</feature>